<accession>A0A9X4MIC6</accession>
<evidence type="ECO:0000256" key="1">
    <source>
        <dbReference type="ARBA" id="ARBA00001947"/>
    </source>
</evidence>
<reference evidence="6" key="2">
    <citation type="submission" date="2022-10" db="EMBL/GenBank/DDBJ databases">
        <authorList>
            <person name="Aronson H.S."/>
        </authorList>
    </citation>
    <scope>NUCLEOTIDE SEQUENCE</scope>
    <source>
        <strain evidence="6">RS19-109</strain>
    </source>
</reference>
<dbReference type="Proteomes" id="UP001154240">
    <property type="component" value="Unassembled WGS sequence"/>
</dbReference>
<evidence type="ECO:0000256" key="4">
    <source>
        <dbReference type="ARBA" id="ARBA00022833"/>
    </source>
</evidence>
<sequence length="212" mass="22605">MIVKQLTVGSMAVCCYVVGCEETKKCGIIDPGGNEEKILALCRAEGLSVEMILCTHGHPDHVCGNAVIQKATGAPILMHAADAEFFARPEIIDYFSMLGLPPSPPADRTVTDGEEILIGKLTLTVLHTPGHTPGGICFYGAPHLFTGDTLFVEGLGRTDFPGGDSNQLLTSIHKKILALPEETVVWPGHGYGGAKSTVGEEARHNPYLKGNW</sequence>
<dbReference type="Pfam" id="PF00753">
    <property type="entry name" value="Lactamase_B"/>
    <property type="match status" value="1"/>
</dbReference>
<dbReference type="CDD" id="cd06262">
    <property type="entry name" value="metallo-hydrolase-like_MBL-fold"/>
    <property type="match status" value="1"/>
</dbReference>
<dbReference type="SMART" id="SM00849">
    <property type="entry name" value="Lactamase_B"/>
    <property type="match status" value="1"/>
</dbReference>
<evidence type="ECO:0000256" key="2">
    <source>
        <dbReference type="ARBA" id="ARBA00022723"/>
    </source>
</evidence>
<evidence type="ECO:0000313" key="7">
    <source>
        <dbReference type="Proteomes" id="UP001154240"/>
    </source>
</evidence>
<gene>
    <name evidence="6" type="ORF">OLX77_09685</name>
</gene>
<protein>
    <submittedName>
        <fullName evidence="6">MBL fold metallo-hydrolase</fullName>
    </submittedName>
</protein>
<name>A0A9X4MIC6_9BACT</name>
<keyword evidence="7" id="KW-1185">Reference proteome</keyword>
<feature type="domain" description="Metallo-beta-lactamase" evidence="5">
    <location>
        <begin position="12"/>
        <end position="189"/>
    </location>
</feature>
<comment type="caution">
    <text evidence="6">The sequence shown here is derived from an EMBL/GenBank/DDBJ whole genome shotgun (WGS) entry which is preliminary data.</text>
</comment>
<proteinExistence type="predicted"/>
<evidence type="ECO:0000256" key="3">
    <source>
        <dbReference type="ARBA" id="ARBA00022801"/>
    </source>
</evidence>
<dbReference type="PANTHER" id="PTHR46233">
    <property type="entry name" value="HYDROXYACYLGLUTATHIONE HYDROLASE GLOC"/>
    <property type="match status" value="1"/>
</dbReference>
<evidence type="ECO:0000313" key="6">
    <source>
        <dbReference type="EMBL" id="MDG4476425.1"/>
    </source>
</evidence>
<dbReference type="SUPFAM" id="SSF56281">
    <property type="entry name" value="Metallo-hydrolase/oxidoreductase"/>
    <property type="match status" value="1"/>
</dbReference>
<keyword evidence="3" id="KW-0378">Hydrolase</keyword>
<dbReference type="GO" id="GO:0016787">
    <property type="term" value="F:hydrolase activity"/>
    <property type="evidence" value="ECO:0007669"/>
    <property type="project" value="UniProtKB-KW"/>
</dbReference>
<dbReference type="InterPro" id="IPR051453">
    <property type="entry name" value="MBL_Glyoxalase_II"/>
</dbReference>
<keyword evidence="2" id="KW-0479">Metal-binding</keyword>
<comment type="cofactor">
    <cofactor evidence="1">
        <name>Zn(2+)</name>
        <dbReference type="ChEBI" id="CHEBI:29105"/>
    </cofactor>
</comment>
<dbReference type="EMBL" id="JAPHEH010000001">
    <property type="protein sequence ID" value="MDG4476425.1"/>
    <property type="molecule type" value="Genomic_DNA"/>
</dbReference>
<dbReference type="InterPro" id="IPR036866">
    <property type="entry name" value="RibonucZ/Hydroxyglut_hydro"/>
</dbReference>
<organism evidence="6 7">
    <name type="scientific">Thiovibrio frasassiensis</name>
    <dbReference type="NCBI Taxonomy" id="2984131"/>
    <lineage>
        <taxon>Bacteria</taxon>
        <taxon>Pseudomonadati</taxon>
        <taxon>Thermodesulfobacteriota</taxon>
        <taxon>Desulfobulbia</taxon>
        <taxon>Desulfobulbales</taxon>
        <taxon>Thiovibrionaceae</taxon>
        <taxon>Thiovibrio</taxon>
    </lineage>
</organism>
<dbReference type="GO" id="GO:0046872">
    <property type="term" value="F:metal ion binding"/>
    <property type="evidence" value="ECO:0007669"/>
    <property type="project" value="UniProtKB-KW"/>
</dbReference>
<dbReference type="AlphaFoldDB" id="A0A9X4MIC6"/>
<keyword evidence="4" id="KW-0862">Zinc</keyword>
<reference evidence="6" key="1">
    <citation type="journal article" date="2022" name="bioRxiv">
        <title>Thiovibrio frasassiensisgen. nov., sp. nov., an autotrophic, elemental sulfur disproportionating bacterium isolated from sulfidic karst sediment, and proposal of Thiovibrionaceae fam. nov.</title>
        <authorList>
            <person name="Aronson H."/>
            <person name="Thomas C."/>
            <person name="Bhattacharyya M."/>
            <person name="Eckstein S."/>
            <person name="Jensen S."/>
            <person name="Barco R."/>
            <person name="Macalady J."/>
            <person name="Amend J."/>
        </authorList>
    </citation>
    <scope>NUCLEOTIDE SEQUENCE</scope>
    <source>
        <strain evidence="6">RS19-109</strain>
    </source>
</reference>
<evidence type="ECO:0000259" key="5">
    <source>
        <dbReference type="SMART" id="SM00849"/>
    </source>
</evidence>
<dbReference type="PANTHER" id="PTHR46233:SF3">
    <property type="entry name" value="HYDROXYACYLGLUTATHIONE HYDROLASE GLOC"/>
    <property type="match status" value="1"/>
</dbReference>
<dbReference type="Gene3D" id="3.60.15.10">
    <property type="entry name" value="Ribonuclease Z/Hydroxyacylglutathione hydrolase-like"/>
    <property type="match status" value="1"/>
</dbReference>
<dbReference type="InterPro" id="IPR001279">
    <property type="entry name" value="Metallo-B-lactamas"/>
</dbReference>
<dbReference type="RefSeq" id="WP_307633392.1">
    <property type="nucleotide sequence ID" value="NZ_JAPHEH010000001.1"/>
</dbReference>